<dbReference type="PANTHER" id="PTHR43849:SF2">
    <property type="entry name" value="BLL3936 PROTEIN"/>
    <property type="match status" value="1"/>
</dbReference>
<protein>
    <submittedName>
        <fullName evidence="3">C4-dicarboxylate ABC transporter</fullName>
    </submittedName>
</protein>
<feature type="transmembrane region" description="Helical" evidence="1">
    <location>
        <begin position="288"/>
        <end position="305"/>
    </location>
</feature>
<organism evidence="3 4">
    <name type="scientific">candidate division WOR_3 bacterium SM1_77</name>
    <dbReference type="NCBI Taxonomy" id="1703778"/>
    <lineage>
        <taxon>Bacteria</taxon>
        <taxon>Bacteria division WOR-3</taxon>
    </lineage>
</organism>
<reference evidence="3 4" key="1">
    <citation type="journal article" date="2015" name="Microbiome">
        <title>Genomic resolution of linkages in carbon, nitrogen, and sulfur cycling among widespread estuary sediment bacteria.</title>
        <authorList>
            <person name="Baker B.J."/>
            <person name="Lazar C.S."/>
            <person name="Teske A.P."/>
            <person name="Dick G.J."/>
        </authorList>
    </citation>
    <scope>NUCLEOTIDE SEQUENCE [LARGE SCALE GENOMIC DNA]</scope>
    <source>
        <strain evidence="3">SM1_77</strain>
    </source>
</reference>
<feature type="transmembrane region" description="Helical" evidence="1">
    <location>
        <begin position="79"/>
        <end position="96"/>
    </location>
</feature>
<evidence type="ECO:0000313" key="3">
    <source>
        <dbReference type="EMBL" id="KPL14071.1"/>
    </source>
</evidence>
<accession>A0A0S8JW40</accession>
<evidence type="ECO:0000256" key="1">
    <source>
        <dbReference type="SAM" id="Phobius"/>
    </source>
</evidence>
<dbReference type="PANTHER" id="PTHR43849">
    <property type="entry name" value="BLL3936 PROTEIN"/>
    <property type="match status" value="1"/>
</dbReference>
<feature type="non-terminal residue" evidence="3">
    <location>
        <position position="1"/>
    </location>
</feature>
<proteinExistence type="predicted"/>
<name>A0A0S8JW40_UNCW3</name>
<dbReference type="NCBIfam" id="TIGR02123">
    <property type="entry name" value="TRAP_fused"/>
    <property type="match status" value="1"/>
</dbReference>
<dbReference type="InterPro" id="IPR011853">
    <property type="entry name" value="TRAP_DctM-Dct_fused"/>
</dbReference>
<feature type="transmembrane region" description="Helical" evidence="1">
    <location>
        <begin position="33"/>
        <end position="52"/>
    </location>
</feature>
<feature type="transmembrane region" description="Helical" evidence="1">
    <location>
        <begin position="368"/>
        <end position="386"/>
    </location>
</feature>
<evidence type="ECO:0000259" key="2">
    <source>
        <dbReference type="Pfam" id="PF06808"/>
    </source>
</evidence>
<dbReference type="Pfam" id="PF11874">
    <property type="entry name" value="DUF3394"/>
    <property type="match status" value="1"/>
</dbReference>
<feature type="transmembrane region" description="Helical" evidence="1">
    <location>
        <begin position="153"/>
        <end position="177"/>
    </location>
</feature>
<sequence length="397" mass="43019">EVAASTNGQLMPPIMGAAAFIIAEYLSVPYLDVVKAAAIPAFVSYFALFYITHLEASKLGMRGLPESEVPRFGAVMKNGFYYLIPLFLLIYELVVVRHTPKLAAFNAIVVLMLIIVVREVRKAWKAQDSIIGSFVNAGKTIASGFIAGSRNMLTVALATACAGIVVGIVTMGIGSMIVQIVEILSAGNIFLLLLITAIASLIIGMGLPTTATYIVMASITVPIIIRLSARGVVDFVPAMAAHLFCFYFGILADDTPPVGLAAYSAAAIARSDPIPTGIKGFTYDLRTAVIPFMFIFNAELILFGVHNLAQALLIFVMAAFGAFAFANAVQGWFIVKNKIYEMPLFLIASVIFFHPALVTNLLNLSLEMRYYVYGLGFLVYGLVYLMQKLRKQDHARS</sequence>
<evidence type="ECO:0000313" key="4">
    <source>
        <dbReference type="Proteomes" id="UP000050975"/>
    </source>
</evidence>
<dbReference type="AlphaFoldDB" id="A0A0S8JW40"/>
<keyword evidence="1" id="KW-1133">Transmembrane helix</keyword>
<dbReference type="InterPro" id="IPR010656">
    <property type="entry name" value="DctM"/>
</dbReference>
<keyword evidence="1" id="KW-0472">Membrane</keyword>
<dbReference type="Pfam" id="PF06808">
    <property type="entry name" value="DctM"/>
    <property type="match status" value="1"/>
</dbReference>
<feature type="transmembrane region" description="Helical" evidence="1">
    <location>
        <begin position="235"/>
        <end position="252"/>
    </location>
</feature>
<gene>
    <name evidence="3" type="ORF">AMJ74_04055</name>
</gene>
<dbReference type="Proteomes" id="UP000050975">
    <property type="component" value="Unassembled WGS sequence"/>
</dbReference>
<dbReference type="EMBL" id="LJVE01000068">
    <property type="protein sequence ID" value="KPL14071.1"/>
    <property type="molecule type" value="Genomic_DNA"/>
</dbReference>
<feature type="transmembrane region" description="Helical" evidence="1">
    <location>
        <begin position="311"/>
        <end position="335"/>
    </location>
</feature>
<feature type="domain" description="TRAP C4-dicarboxylate transport system permease DctM subunit" evidence="2">
    <location>
        <begin position="2"/>
        <end position="305"/>
    </location>
</feature>
<dbReference type="InterPro" id="IPR021814">
    <property type="entry name" value="DUF3394"/>
</dbReference>
<keyword evidence="1" id="KW-0812">Transmembrane</keyword>
<comment type="caution">
    <text evidence="3">The sequence shown here is derived from an EMBL/GenBank/DDBJ whole genome shotgun (WGS) entry which is preliminary data.</text>
</comment>
<feature type="transmembrane region" description="Helical" evidence="1">
    <location>
        <begin position="342"/>
        <end position="362"/>
    </location>
</feature>
<dbReference type="PATRIC" id="fig|1703778.3.peg.494"/>
<feature type="transmembrane region" description="Helical" evidence="1">
    <location>
        <begin position="102"/>
        <end position="120"/>
    </location>
</feature>